<evidence type="ECO:0000259" key="3">
    <source>
        <dbReference type="Pfam" id="PF18003"/>
    </source>
</evidence>
<comment type="caution">
    <text evidence="4">The sequence shown here is derived from an EMBL/GenBank/DDBJ whole genome shotgun (WGS) entry which is preliminary data.</text>
</comment>
<evidence type="ECO:0000313" key="4">
    <source>
        <dbReference type="EMBL" id="MBB4622167.1"/>
    </source>
</evidence>
<organism evidence="4 5">
    <name type="scientific">Parabacteroides faecis</name>
    <dbReference type="NCBI Taxonomy" id="1217282"/>
    <lineage>
        <taxon>Bacteria</taxon>
        <taxon>Pseudomonadati</taxon>
        <taxon>Bacteroidota</taxon>
        <taxon>Bacteroidia</taxon>
        <taxon>Bacteroidales</taxon>
        <taxon>Tannerellaceae</taxon>
        <taxon>Parabacteroides</taxon>
    </lineage>
</organism>
<feature type="domain" description="DUF3823" evidence="2">
    <location>
        <begin position="32"/>
        <end position="123"/>
    </location>
</feature>
<dbReference type="Pfam" id="PF12866">
    <property type="entry name" value="DUF3823"/>
    <property type="match status" value="1"/>
</dbReference>
<keyword evidence="1" id="KW-0732">Signal</keyword>
<reference evidence="4 5" key="1">
    <citation type="submission" date="2020-08" db="EMBL/GenBank/DDBJ databases">
        <title>Genomic Encyclopedia of Type Strains, Phase IV (KMG-IV): sequencing the most valuable type-strain genomes for metagenomic binning, comparative biology and taxonomic classification.</title>
        <authorList>
            <person name="Goeker M."/>
        </authorList>
    </citation>
    <scope>NUCLEOTIDE SEQUENCE [LARGE SCALE GENOMIC DNA]</scope>
    <source>
        <strain evidence="4 5">DSM 102983</strain>
    </source>
</reference>
<dbReference type="Pfam" id="PF18003">
    <property type="entry name" value="DUF3823_C"/>
    <property type="match status" value="1"/>
</dbReference>
<evidence type="ECO:0000259" key="2">
    <source>
        <dbReference type="Pfam" id="PF12866"/>
    </source>
</evidence>
<dbReference type="Gene3D" id="2.60.40.1120">
    <property type="entry name" value="Carboxypeptidase-like, regulatory domain"/>
    <property type="match status" value="1"/>
</dbReference>
<proteinExistence type="predicted"/>
<protein>
    <recommendedName>
        <fullName evidence="6">DUF3823 domain-containing protein</fullName>
    </recommendedName>
</protein>
<dbReference type="InterPro" id="IPR024278">
    <property type="entry name" value="DUF3823_N"/>
</dbReference>
<evidence type="ECO:0000313" key="5">
    <source>
        <dbReference type="Proteomes" id="UP000533637"/>
    </source>
</evidence>
<keyword evidence="5" id="KW-1185">Reference proteome</keyword>
<accession>A0ABR6KMQ7</accession>
<evidence type="ECO:0008006" key="6">
    <source>
        <dbReference type="Google" id="ProtNLM"/>
    </source>
</evidence>
<dbReference type="RefSeq" id="WP_122375213.1">
    <property type="nucleotide sequence ID" value="NZ_BMPB01000001.1"/>
</dbReference>
<feature type="signal peptide" evidence="1">
    <location>
        <begin position="1"/>
        <end position="22"/>
    </location>
</feature>
<dbReference type="EMBL" id="JACHOC010000003">
    <property type="protein sequence ID" value="MBB4622167.1"/>
    <property type="molecule type" value="Genomic_DNA"/>
</dbReference>
<dbReference type="Gene3D" id="2.60.40.2060">
    <property type="match status" value="1"/>
</dbReference>
<dbReference type="PROSITE" id="PS51257">
    <property type="entry name" value="PROKAR_LIPOPROTEIN"/>
    <property type="match status" value="1"/>
</dbReference>
<dbReference type="InterPro" id="IPR041186">
    <property type="entry name" value="DUF3823_C"/>
</dbReference>
<sequence>MKKIIYSILSILLGSLSLVSCQDDNYDEPNSGIKGRFIDAETSELVPMPVQGDNGVRLRLYEKDRFYSTDRDHSELPVSFYAKIDGTYENSWAFSTDYLLTFEQTNFYPVDTIDVSLRGGSITEKDILVTPYARISDVRATFENKQLNVAYKISRSKADYKIENTFLAWHISPYIDKVTGNFMDMNTLDRKGTDDNQLLNTELTQSIDLTNNANFNKEDNKAIILGHGSQIFVRIGVTTNGKVNYSTVVPVKVTIEK</sequence>
<gene>
    <name evidence="4" type="ORF">GGQ57_002064</name>
</gene>
<evidence type="ECO:0000256" key="1">
    <source>
        <dbReference type="SAM" id="SignalP"/>
    </source>
</evidence>
<feature type="chain" id="PRO_5045675175" description="DUF3823 domain-containing protein" evidence="1">
    <location>
        <begin position="23"/>
        <end position="257"/>
    </location>
</feature>
<feature type="domain" description="DUF3823" evidence="3">
    <location>
        <begin position="134"/>
        <end position="249"/>
    </location>
</feature>
<dbReference type="Proteomes" id="UP000533637">
    <property type="component" value="Unassembled WGS sequence"/>
</dbReference>
<name>A0ABR6KMQ7_9BACT</name>